<feature type="region of interest" description="Disordered" evidence="1">
    <location>
        <begin position="41"/>
        <end position="170"/>
    </location>
</feature>
<keyword evidence="3" id="KW-1185">Reference proteome</keyword>
<accession>A0A068SGN5</accession>
<gene>
    <name evidence="2" type="ORF">LCOR_12219.1</name>
</gene>
<evidence type="ECO:0000313" key="3">
    <source>
        <dbReference type="Proteomes" id="UP000027586"/>
    </source>
</evidence>
<feature type="region of interest" description="Disordered" evidence="1">
    <location>
        <begin position="1"/>
        <end position="28"/>
    </location>
</feature>
<dbReference type="AlphaFoldDB" id="A0A068SGN5"/>
<feature type="compositionally biased region" description="Basic and acidic residues" evidence="1">
    <location>
        <begin position="45"/>
        <end position="54"/>
    </location>
</feature>
<comment type="caution">
    <text evidence="2">The sequence shown here is derived from an EMBL/GenBank/DDBJ whole genome shotgun (WGS) entry which is preliminary data.</text>
</comment>
<feature type="compositionally biased region" description="Low complexity" evidence="1">
    <location>
        <begin position="101"/>
        <end position="125"/>
    </location>
</feature>
<evidence type="ECO:0000313" key="2">
    <source>
        <dbReference type="EMBL" id="CDH61444.1"/>
    </source>
</evidence>
<proteinExistence type="predicted"/>
<feature type="compositionally biased region" description="Low complexity" evidence="1">
    <location>
        <begin position="1"/>
        <end position="10"/>
    </location>
</feature>
<sequence>MSSPNNNSSPPKSPDSPERPSKQHRQPLLDRLTLYDKLVFYTHDPQLKKKDEPKKKKARKGHNRPIADILQETADRKRAKHCTENSSSSSTKQLMLNRFASSISTTNSISTNTNTSSINSSSSSTKKLMLKPFGSNAPLAGSSEASSSKPYGVNGYAEIPVDQLPGSDDEEEWLMGYLSLEQEEYDGKGKGKSKKYHKQQ</sequence>
<organism evidence="2 3">
    <name type="scientific">Lichtheimia corymbifera JMRC:FSU:9682</name>
    <dbReference type="NCBI Taxonomy" id="1263082"/>
    <lineage>
        <taxon>Eukaryota</taxon>
        <taxon>Fungi</taxon>
        <taxon>Fungi incertae sedis</taxon>
        <taxon>Mucoromycota</taxon>
        <taxon>Mucoromycotina</taxon>
        <taxon>Mucoromycetes</taxon>
        <taxon>Mucorales</taxon>
        <taxon>Lichtheimiaceae</taxon>
        <taxon>Lichtheimia</taxon>
    </lineage>
</organism>
<dbReference type="VEuPathDB" id="FungiDB:LCOR_12219.1"/>
<protein>
    <submittedName>
        <fullName evidence="2">Uncharacterized protein</fullName>
    </submittedName>
</protein>
<evidence type="ECO:0000256" key="1">
    <source>
        <dbReference type="SAM" id="MobiDB-lite"/>
    </source>
</evidence>
<reference evidence="2" key="1">
    <citation type="submission" date="2013-08" db="EMBL/GenBank/DDBJ databases">
        <title>Gene expansion shapes genome architecture in the human pathogen Lichtheimia corymbifera: an evolutionary genomics analysis in the ancient terrestrial Mucorales (Mucoromycotina).</title>
        <authorList>
            <person name="Schwartze V.U."/>
            <person name="Winter S."/>
            <person name="Shelest E."/>
            <person name="Marcet-Houben M."/>
            <person name="Horn F."/>
            <person name="Wehner S."/>
            <person name="Hoffmann K."/>
            <person name="Riege K."/>
            <person name="Sammeth M."/>
            <person name="Nowrousian M."/>
            <person name="Valiante V."/>
            <person name="Linde J."/>
            <person name="Jacobsen I.D."/>
            <person name="Marz M."/>
            <person name="Brakhage A.A."/>
            <person name="Gabaldon T."/>
            <person name="Bocker S."/>
            <person name="Voigt K."/>
        </authorList>
    </citation>
    <scope>NUCLEOTIDE SEQUENCE [LARGE SCALE GENOMIC DNA]</scope>
    <source>
        <strain evidence="2">FSU 9682</strain>
    </source>
</reference>
<feature type="compositionally biased region" description="Polar residues" evidence="1">
    <location>
        <begin position="84"/>
        <end position="94"/>
    </location>
</feature>
<dbReference type="EMBL" id="CBTN010000190">
    <property type="protein sequence ID" value="CDH61444.1"/>
    <property type="molecule type" value="Genomic_DNA"/>
</dbReference>
<dbReference type="Proteomes" id="UP000027586">
    <property type="component" value="Unassembled WGS sequence"/>
</dbReference>
<name>A0A068SGN5_9FUNG</name>